<dbReference type="Proteomes" id="UP001592528">
    <property type="component" value="Unassembled WGS sequence"/>
</dbReference>
<evidence type="ECO:0000259" key="1">
    <source>
        <dbReference type="Pfam" id="PF07862"/>
    </source>
</evidence>
<evidence type="ECO:0000313" key="3">
    <source>
        <dbReference type="Proteomes" id="UP001592528"/>
    </source>
</evidence>
<organism evidence="2 3">
    <name type="scientific">Streptacidiphilus cavernicola</name>
    <dbReference type="NCBI Taxonomy" id="3342716"/>
    <lineage>
        <taxon>Bacteria</taxon>
        <taxon>Bacillati</taxon>
        <taxon>Actinomycetota</taxon>
        <taxon>Actinomycetes</taxon>
        <taxon>Kitasatosporales</taxon>
        <taxon>Streptomycetaceae</taxon>
        <taxon>Streptacidiphilus</taxon>
    </lineage>
</organism>
<evidence type="ECO:0000313" key="2">
    <source>
        <dbReference type="EMBL" id="MFC1401751.1"/>
    </source>
</evidence>
<dbReference type="Pfam" id="PF07862">
    <property type="entry name" value="Nif11"/>
    <property type="match status" value="1"/>
</dbReference>
<dbReference type="InterPro" id="IPR012903">
    <property type="entry name" value="Nif11"/>
</dbReference>
<keyword evidence="3" id="KW-1185">Reference proteome</keyword>
<protein>
    <submittedName>
        <fullName evidence="2">Nif11-like leader peptide family natural product</fullName>
    </submittedName>
</protein>
<dbReference type="EMBL" id="JBHEZZ010000004">
    <property type="protein sequence ID" value="MFC1401751.1"/>
    <property type="molecule type" value="Genomic_DNA"/>
</dbReference>
<accession>A0ABV6UK13</accession>
<name>A0ABV6UK13_9ACTN</name>
<reference evidence="2 3" key="1">
    <citation type="submission" date="2024-09" db="EMBL/GenBank/DDBJ databases">
        <authorList>
            <person name="Lee S.D."/>
        </authorList>
    </citation>
    <scope>NUCLEOTIDE SEQUENCE [LARGE SCALE GENOMIC DNA]</scope>
    <source>
        <strain evidence="2 3">N1-5</strain>
    </source>
</reference>
<gene>
    <name evidence="2" type="ORF">ACEZDJ_10665</name>
</gene>
<comment type="caution">
    <text evidence="2">The sequence shown here is derived from an EMBL/GenBank/DDBJ whole genome shotgun (WGS) entry which is preliminary data.</text>
</comment>
<sequence length="100" mass="11600">MSENNVVEFLGRLGEQPELLERLQPLSKAEVLEAAAVLGLPFTEAQFDSLIWSLEEKLADRRHEPFSERFSLWHVMWGRYYLEYLVLDLLPALQDTALLP</sequence>
<feature type="domain" description="Nif11" evidence="1">
    <location>
        <begin position="1"/>
        <end position="45"/>
    </location>
</feature>
<dbReference type="RefSeq" id="WP_037597317.1">
    <property type="nucleotide sequence ID" value="NZ_JBHEZZ010000004.1"/>
</dbReference>
<proteinExistence type="predicted"/>